<dbReference type="NCBIfam" id="TIGR01844">
    <property type="entry name" value="type_I_sec_TolC"/>
    <property type="match status" value="1"/>
</dbReference>
<keyword evidence="6" id="KW-0472">Membrane</keyword>
<keyword evidence="3" id="KW-0813">Transport</keyword>
<comment type="subcellular location">
    <subcellularLocation>
        <location evidence="1">Cell outer membrane</location>
    </subcellularLocation>
</comment>
<proteinExistence type="inferred from homology"/>
<dbReference type="EMBL" id="QJJK01000001">
    <property type="protein sequence ID" value="PXW65023.1"/>
    <property type="molecule type" value="Genomic_DNA"/>
</dbReference>
<dbReference type="PANTHER" id="PTHR30026:SF22">
    <property type="entry name" value="OUTER MEMBRANE EFFLUX PROTEIN"/>
    <property type="match status" value="1"/>
</dbReference>
<dbReference type="InterPro" id="IPR010130">
    <property type="entry name" value="T1SS_OMP_TolC"/>
</dbReference>
<sequence length="466" mass="49696">MRLRKIASFALISTVSVTCNGASAETLASALAQAYVNNSGLNAERAGLKAIDEGVPQALAGYRPTIAGSASYGINPFTYEEAATRSNGRVVEGSTTRSTFYPGSIGIEVQQKLFDGGRTLNSVRAAESQVLGGRATLLNTEQSTLYNAATAYMDVLRDTAALNLQHSNVEVLEEQLRQTQDRFRAGEVTQTDVAQAEASLASGRGSESSAVATLKSSVATYQRVIGHLPQRLAPGAPAIPLLPKSREAAIATALASHPAIRANLHAVDTAELQVKVKTGKLAPSIAASASASVIWDDDYRKDKTIAAEAALAASIPIYEGGLFYSQVRQAKENVTSAHDNLEITRAQIRQQVEAAWADMESSREQIAARLTAVSANEIALAGVREEAKVGQRTTLDILNQQQALLNARVNLVSAQRDFIVATYAALSASGKLTAQHLSLKVPRYDPTRHYRQVRDAWGGLRTPDGQ</sequence>
<dbReference type="OrthoDB" id="9789368at2"/>
<keyword evidence="10" id="KW-1185">Reference proteome</keyword>
<name>A0A2V3UJ25_9HYPH</name>
<keyword evidence="7" id="KW-0998">Cell outer membrane</keyword>
<dbReference type="GO" id="GO:0015288">
    <property type="term" value="F:porin activity"/>
    <property type="evidence" value="ECO:0007669"/>
    <property type="project" value="TreeGrafter"/>
</dbReference>
<evidence type="ECO:0000313" key="9">
    <source>
        <dbReference type="EMBL" id="PXW65023.1"/>
    </source>
</evidence>
<keyword evidence="5" id="KW-0812">Transmembrane</keyword>
<feature type="chain" id="PRO_5016032868" evidence="8">
    <location>
        <begin position="25"/>
        <end position="466"/>
    </location>
</feature>
<dbReference type="Proteomes" id="UP000248021">
    <property type="component" value="Unassembled WGS sequence"/>
</dbReference>
<dbReference type="Gene3D" id="1.20.1600.10">
    <property type="entry name" value="Outer membrane efflux proteins (OEP)"/>
    <property type="match status" value="1"/>
</dbReference>
<evidence type="ECO:0000256" key="4">
    <source>
        <dbReference type="ARBA" id="ARBA00022452"/>
    </source>
</evidence>
<evidence type="ECO:0000256" key="1">
    <source>
        <dbReference type="ARBA" id="ARBA00004442"/>
    </source>
</evidence>
<dbReference type="GO" id="GO:0015562">
    <property type="term" value="F:efflux transmembrane transporter activity"/>
    <property type="evidence" value="ECO:0007669"/>
    <property type="project" value="InterPro"/>
</dbReference>
<dbReference type="PANTHER" id="PTHR30026">
    <property type="entry name" value="OUTER MEMBRANE PROTEIN TOLC"/>
    <property type="match status" value="1"/>
</dbReference>
<keyword evidence="8" id="KW-0732">Signal</keyword>
<comment type="caution">
    <text evidence="9">The sequence shown here is derived from an EMBL/GenBank/DDBJ whole genome shotgun (WGS) entry which is preliminary data.</text>
</comment>
<dbReference type="AlphaFoldDB" id="A0A2V3UJ25"/>
<dbReference type="InterPro" id="IPR003423">
    <property type="entry name" value="OMP_efflux"/>
</dbReference>
<reference evidence="9 10" key="1">
    <citation type="submission" date="2018-05" db="EMBL/GenBank/DDBJ databases">
        <title>Genomic Encyclopedia of Type Strains, Phase IV (KMG-IV): sequencing the most valuable type-strain genomes for metagenomic binning, comparative biology and taxonomic classification.</title>
        <authorList>
            <person name="Goeker M."/>
        </authorList>
    </citation>
    <scope>NUCLEOTIDE SEQUENCE [LARGE SCALE GENOMIC DNA]</scope>
    <source>
        <strain evidence="9 10">DSM 6462</strain>
    </source>
</reference>
<organism evidence="9 10">
    <name type="scientific">Chelatococcus asaccharovorans</name>
    <dbReference type="NCBI Taxonomy" id="28210"/>
    <lineage>
        <taxon>Bacteria</taxon>
        <taxon>Pseudomonadati</taxon>
        <taxon>Pseudomonadota</taxon>
        <taxon>Alphaproteobacteria</taxon>
        <taxon>Hyphomicrobiales</taxon>
        <taxon>Chelatococcaceae</taxon>
        <taxon>Chelatococcus</taxon>
    </lineage>
</organism>
<feature type="signal peptide" evidence="8">
    <location>
        <begin position="1"/>
        <end position="24"/>
    </location>
</feature>
<evidence type="ECO:0000256" key="2">
    <source>
        <dbReference type="ARBA" id="ARBA00007613"/>
    </source>
</evidence>
<evidence type="ECO:0000256" key="5">
    <source>
        <dbReference type="ARBA" id="ARBA00022692"/>
    </source>
</evidence>
<evidence type="ECO:0000256" key="8">
    <source>
        <dbReference type="SAM" id="SignalP"/>
    </source>
</evidence>
<evidence type="ECO:0000256" key="7">
    <source>
        <dbReference type="ARBA" id="ARBA00023237"/>
    </source>
</evidence>
<comment type="similarity">
    <text evidence="2">Belongs to the outer membrane factor (OMF) (TC 1.B.17) family.</text>
</comment>
<dbReference type="Pfam" id="PF02321">
    <property type="entry name" value="OEP"/>
    <property type="match status" value="2"/>
</dbReference>
<dbReference type="GO" id="GO:0009279">
    <property type="term" value="C:cell outer membrane"/>
    <property type="evidence" value="ECO:0007669"/>
    <property type="project" value="UniProtKB-SubCell"/>
</dbReference>
<evidence type="ECO:0000256" key="6">
    <source>
        <dbReference type="ARBA" id="ARBA00023136"/>
    </source>
</evidence>
<keyword evidence="4" id="KW-1134">Transmembrane beta strand</keyword>
<dbReference type="SUPFAM" id="SSF56954">
    <property type="entry name" value="Outer membrane efflux proteins (OEP)"/>
    <property type="match status" value="1"/>
</dbReference>
<protein>
    <submittedName>
        <fullName evidence="9">Outer membrane protein</fullName>
    </submittedName>
</protein>
<evidence type="ECO:0000313" key="10">
    <source>
        <dbReference type="Proteomes" id="UP000248021"/>
    </source>
</evidence>
<gene>
    <name evidence="9" type="ORF">C7450_101784</name>
</gene>
<accession>A0A2V3UJ25</accession>
<dbReference type="InterPro" id="IPR051906">
    <property type="entry name" value="TolC-like"/>
</dbReference>
<dbReference type="RefSeq" id="WP_110373033.1">
    <property type="nucleotide sequence ID" value="NZ_JAHBRY010000001.1"/>
</dbReference>
<evidence type="ECO:0000256" key="3">
    <source>
        <dbReference type="ARBA" id="ARBA00022448"/>
    </source>
</evidence>
<dbReference type="GO" id="GO:1990281">
    <property type="term" value="C:efflux pump complex"/>
    <property type="evidence" value="ECO:0007669"/>
    <property type="project" value="TreeGrafter"/>
</dbReference>